<name>A0A9Q0MLL0_9DIPT</name>
<feature type="non-terminal residue" evidence="2">
    <location>
        <position position="205"/>
    </location>
</feature>
<feature type="non-terminal residue" evidence="2">
    <location>
        <position position="1"/>
    </location>
</feature>
<evidence type="ECO:0000256" key="1">
    <source>
        <dbReference type="SAM" id="MobiDB-lite"/>
    </source>
</evidence>
<accession>A0A9Q0MLL0</accession>
<gene>
    <name evidence="2" type="ORF">Bhyg_15769</name>
</gene>
<reference evidence="2" key="1">
    <citation type="submission" date="2022-07" db="EMBL/GenBank/DDBJ databases">
        <authorList>
            <person name="Trinca V."/>
            <person name="Uliana J.V.C."/>
            <person name="Torres T.T."/>
            <person name="Ward R.J."/>
            <person name="Monesi N."/>
        </authorList>
    </citation>
    <scope>NUCLEOTIDE SEQUENCE</scope>
    <source>
        <strain evidence="2">HSMRA1968</strain>
        <tissue evidence="2">Whole embryos</tissue>
    </source>
</reference>
<dbReference type="Proteomes" id="UP001151699">
    <property type="component" value="Unassembled WGS sequence"/>
</dbReference>
<protein>
    <submittedName>
        <fullName evidence="2">Uncharacterized protein</fullName>
    </submittedName>
</protein>
<evidence type="ECO:0000313" key="2">
    <source>
        <dbReference type="EMBL" id="KAJ6633843.1"/>
    </source>
</evidence>
<keyword evidence="3" id="KW-1185">Reference proteome</keyword>
<dbReference type="EMBL" id="WJQU01001633">
    <property type="protein sequence ID" value="KAJ6633843.1"/>
    <property type="molecule type" value="Genomic_DNA"/>
</dbReference>
<feature type="compositionally biased region" description="Basic and acidic residues" evidence="1">
    <location>
        <begin position="185"/>
        <end position="205"/>
    </location>
</feature>
<evidence type="ECO:0000313" key="3">
    <source>
        <dbReference type="Proteomes" id="UP001151699"/>
    </source>
</evidence>
<dbReference type="AlphaFoldDB" id="A0A9Q0MLL0"/>
<organism evidence="2 3">
    <name type="scientific">Pseudolycoriella hygida</name>
    <dbReference type="NCBI Taxonomy" id="35572"/>
    <lineage>
        <taxon>Eukaryota</taxon>
        <taxon>Metazoa</taxon>
        <taxon>Ecdysozoa</taxon>
        <taxon>Arthropoda</taxon>
        <taxon>Hexapoda</taxon>
        <taxon>Insecta</taxon>
        <taxon>Pterygota</taxon>
        <taxon>Neoptera</taxon>
        <taxon>Endopterygota</taxon>
        <taxon>Diptera</taxon>
        <taxon>Nematocera</taxon>
        <taxon>Sciaroidea</taxon>
        <taxon>Sciaridae</taxon>
        <taxon>Pseudolycoriella</taxon>
    </lineage>
</organism>
<proteinExistence type="predicted"/>
<comment type="caution">
    <text evidence="2">The sequence shown here is derived from an EMBL/GenBank/DDBJ whole genome shotgun (WGS) entry which is preliminary data.</text>
</comment>
<feature type="region of interest" description="Disordered" evidence="1">
    <location>
        <begin position="170"/>
        <end position="205"/>
    </location>
</feature>
<sequence length="205" mass="23143">TENLQTVDYVINLFGNDSETIPSMGKPFINAKNAQASSNNPVPHIQTIDIENALCAFEDDTDAILHYLERIYPNASRHALFEAVQEGLILREMTPGRTVINEVDVQQALEAIIEQVNKLNSGGKIGHIEERIMRTPPPKGERYRPNDFSPSSLGACSTLTMDFLREKRSLHLPGYVSPQRTPRSQRMEPNESKRKESNESEERKP</sequence>